<comment type="cofactor">
    <cofactor evidence="5">
        <name>Fe cation</name>
        <dbReference type="ChEBI" id="CHEBI:24875"/>
    </cofactor>
</comment>
<dbReference type="GO" id="GO:0016151">
    <property type="term" value="F:nickel cation binding"/>
    <property type="evidence" value="ECO:0007669"/>
    <property type="project" value="InterPro"/>
</dbReference>
<keyword evidence="5" id="KW-0479">Metal-binding</keyword>
<protein>
    <submittedName>
        <fullName evidence="8">Ni,Fe-hydrogenase III large subunit</fullName>
    </submittedName>
</protein>
<evidence type="ECO:0000259" key="6">
    <source>
        <dbReference type="Pfam" id="PF00329"/>
    </source>
</evidence>
<proteinExistence type="predicted"/>
<accession>A0A1I3GLN5</accession>
<dbReference type="PANTHER" id="PTHR43485">
    <property type="entry name" value="HYDROGENASE-4 COMPONENT G"/>
    <property type="match status" value="1"/>
</dbReference>
<feature type="binding site" evidence="5">
    <location>
        <position position="209"/>
    </location>
    <ligand>
        <name>Ni(2+)</name>
        <dbReference type="ChEBI" id="CHEBI:49786"/>
    </ligand>
</feature>
<dbReference type="GO" id="GO:0048038">
    <property type="term" value="F:quinone binding"/>
    <property type="evidence" value="ECO:0007669"/>
    <property type="project" value="InterPro"/>
</dbReference>
<dbReference type="InterPro" id="IPR029014">
    <property type="entry name" value="NiFe-Hase_large"/>
</dbReference>
<name>A0A1I3GLN5_SELRU</name>
<evidence type="ECO:0000256" key="5">
    <source>
        <dbReference type="PIRSR" id="PIRSR601501-1"/>
    </source>
</evidence>
<feature type="domain" description="NADH-quinone oxidoreductase subunit D" evidence="7">
    <location>
        <begin position="433"/>
        <end position="505"/>
    </location>
</feature>
<dbReference type="InterPro" id="IPR020396">
    <property type="entry name" value="NADH_UbQ_OxRdtase_CS"/>
</dbReference>
<dbReference type="RefSeq" id="WP_075445086.1">
    <property type="nucleotide sequence ID" value="NZ_FOQK01000023.1"/>
</dbReference>
<keyword evidence="5" id="KW-0533">Nickel</keyword>
<dbReference type="Gene3D" id="1.10.645.10">
    <property type="entry name" value="Cytochrome-c3 Hydrogenase, chain B"/>
    <property type="match status" value="1"/>
</dbReference>
<comment type="cofactor">
    <cofactor evidence="5">
        <name>Ni(2+)</name>
        <dbReference type="ChEBI" id="CHEBI:49786"/>
    </cofactor>
</comment>
<evidence type="ECO:0000313" key="8">
    <source>
        <dbReference type="EMBL" id="SFI24354.1"/>
    </source>
</evidence>
<evidence type="ECO:0000256" key="1">
    <source>
        <dbReference type="ARBA" id="ARBA00004202"/>
    </source>
</evidence>
<dbReference type="GO" id="GO:0005886">
    <property type="term" value="C:plasma membrane"/>
    <property type="evidence" value="ECO:0007669"/>
    <property type="project" value="UniProtKB-SubCell"/>
</dbReference>
<dbReference type="AlphaFoldDB" id="A0A1I3GLN5"/>
<feature type="binding site" evidence="5">
    <location>
        <position position="466"/>
    </location>
    <ligand>
        <name>Mg(2+)</name>
        <dbReference type="ChEBI" id="CHEBI:18420"/>
    </ligand>
</feature>
<dbReference type="PANTHER" id="PTHR43485:SF1">
    <property type="entry name" value="FORMATE HYDROGENLYASE SUBUNIT 5-RELATED"/>
    <property type="match status" value="1"/>
</dbReference>
<evidence type="ECO:0000256" key="2">
    <source>
        <dbReference type="ARBA" id="ARBA00022448"/>
    </source>
</evidence>
<feature type="binding site" evidence="5">
    <location>
        <position position="212"/>
    </location>
    <ligand>
        <name>Ni(2+)</name>
        <dbReference type="ChEBI" id="CHEBI:49786"/>
    </ligand>
</feature>
<dbReference type="InterPro" id="IPR052197">
    <property type="entry name" value="ComplexI_49kDa-like"/>
</dbReference>
<dbReference type="GO" id="GO:0016651">
    <property type="term" value="F:oxidoreductase activity, acting on NAD(P)H"/>
    <property type="evidence" value="ECO:0007669"/>
    <property type="project" value="InterPro"/>
</dbReference>
<dbReference type="InterPro" id="IPR001268">
    <property type="entry name" value="NADH_UbQ_OxRdtase_30kDa_su"/>
</dbReference>
<organism evidence="8 9">
    <name type="scientific">Selenomonas ruminantium</name>
    <dbReference type="NCBI Taxonomy" id="971"/>
    <lineage>
        <taxon>Bacteria</taxon>
        <taxon>Bacillati</taxon>
        <taxon>Bacillota</taxon>
        <taxon>Negativicutes</taxon>
        <taxon>Selenomonadales</taxon>
        <taxon>Selenomonadaceae</taxon>
        <taxon>Selenomonas</taxon>
    </lineage>
</organism>
<dbReference type="SUPFAM" id="SSF56762">
    <property type="entry name" value="HydB/Nqo4-like"/>
    <property type="match status" value="1"/>
</dbReference>
<dbReference type="Proteomes" id="UP000183639">
    <property type="component" value="Unassembled WGS sequence"/>
</dbReference>
<feature type="domain" description="NADH-quinone oxidoreductase subunit D" evidence="7">
    <location>
        <begin position="270"/>
        <end position="424"/>
    </location>
</feature>
<reference evidence="8 9" key="1">
    <citation type="submission" date="2016-10" db="EMBL/GenBank/DDBJ databases">
        <authorList>
            <person name="de Groot N.N."/>
        </authorList>
    </citation>
    <scope>NUCLEOTIDE SEQUENCE [LARGE SCALE GENOMIC DNA]</scope>
    <source>
        <strain evidence="8 9">Z108</strain>
    </source>
</reference>
<dbReference type="InterPro" id="IPR037232">
    <property type="entry name" value="NADH_quin_OxRdtase_su_C/D-like"/>
</dbReference>
<dbReference type="InterPro" id="IPR001135">
    <property type="entry name" value="NADH_Q_OxRdtase_suD"/>
</dbReference>
<dbReference type="Pfam" id="PF00374">
    <property type="entry name" value="NiFeSe_Hases"/>
    <property type="match status" value="1"/>
</dbReference>
<evidence type="ECO:0000259" key="7">
    <source>
        <dbReference type="Pfam" id="PF00346"/>
    </source>
</evidence>
<dbReference type="Gene3D" id="3.30.460.80">
    <property type="entry name" value="NADH:ubiquinone oxidoreductase, 30kDa subunit"/>
    <property type="match status" value="1"/>
</dbReference>
<evidence type="ECO:0000256" key="4">
    <source>
        <dbReference type="ARBA" id="ARBA00023027"/>
    </source>
</evidence>
<keyword evidence="5" id="KW-0408">Iron</keyword>
<sequence length="505" mass="55233">MENVKEIKLADLRAEAKALSAAGRHPLTAMFGRDETAVGRGYAIYVMFEIPEEKRLAVLKAAVPADGDLRYDSLTPILPAAAWYEREMQDMFGFVPAGHPDPRPLVLHESFPQGYHPLRKQVSATASPRAKAGEGSEIKMSVAHGEGIYEVPVGPIHAGIIEPGHFRFSQAGESMLQLDAKLFFTHRGLEKVMEGKTPHEALPIVERICGACSIANTWSFCQAVEKIAKVTVPKRAQLIRTLLMEIERITNHVGDCGNIPAGVGFAPAISLGGRTKEMLMRLQERLAGNRFLRGVIVPGGVSLDITAELRQDIRTTLAAVAENVEALDKMFAEQENFQNRIRTTGIVRHQTAVDLALVGVGARASSFAHDSRQDFSYGAYPDLDFAVVTQKSGDVAARLAVRIEELRQSFFMVSQLLEHLDADHTELSVAVPAAAGEDFGISESARGSNLHFVALDAEGRIDRIFVRSASYPNWPALPIAVQGDIIPDFPLINKSFELCYACLDR</sequence>
<gene>
    <name evidence="8" type="ORF">SAMN04487861_12322</name>
</gene>
<dbReference type="EMBL" id="FOQK01000023">
    <property type="protein sequence ID" value="SFI24354.1"/>
    <property type="molecule type" value="Genomic_DNA"/>
</dbReference>
<feature type="binding site" evidence="5">
    <location>
        <position position="502"/>
    </location>
    <ligand>
        <name>Fe cation</name>
        <dbReference type="ChEBI" id="CHEBI:24875"/>
    </ligand>
</feature>
<feature type="domain" description="NADH:ubiquinone oxidoreductase 30kDa subunit" evidence="6">
    <location>
        <begin position="9"/>
        <end position="125"/>
    </location>
</feature>
<evidence type="ECO:0000256" key="3">
    <source>
        <dbReference type="ARBA" id="ARBA00023002"/>
    </source>
</evidence>
<feature type="binding site" evidence="5">
    <location>
        <position position="190"/>
    </location>
    <ligand>
        <name>Mg(2+)</name>
        <dbReference type="ChEBI" id="CHEBI:18420"/>
    </ligand>
</feature>
<feature type="binding site" evidence="5">
    <location>
        <position position="499"/>
    </location>
    <ligand>
        <name>Ni(2+)</name>
        <dbReference type="ChEBI" id="CHEBI:49786"/>
    </ligand>
</feature>
<keyword evidence="2" id="KW-0813">Transport</keyword>
<keyword evidence="5" id="KW-0460">Magnesium</keyword>
<evidence type="ECO:0000313" key="9">
    <source>
        <dbReference type="Proteomes" id="UP000183639"/>
    </source>
</evidence>
<dbReference type="GO" id="GO:0051287">
    <property type="term" value="F:NAD binding"/>
    <property type="evidence" value="ECO:0007669"/>
    <property type="project" value="InterPro"/>
</dbReference>
<dbReference type="Pfam" id="PF00346">
    <property type="entry name" value="Complex1_49kDa"/>
    <property type="match status" value="2"/>
</dbReference>
<keyword evidence="3" id="KW-0560">Oxidoreductase</keyword>
<dbReference type="Pfam" id="PF00329">
    <property type="entry name" value="Complex1_30kDa"/>
    <property type="match status" value="1"/>
</dbReference>
<dbReference type="PROSITE" id="PS00542">
    <property type="entry name" value="COMPLEX1_30K"/>
    <property type="match status" value="1"/>
</dbReference>
<keyword evidence="4" id="KW-0520">NAD</keyword>
<comment type="subcellular location">
    <subcellularLocation>
        <location evidence="1">Cell membrane</location>
        <topology evidence="1">Peripheral membrane protein</topology>
    </subcellularLocation>
</comment>
<dbReference type="SUPFAM" id="SSF143243">
    <property type="entry name" value="Nqo5-like"/>
    <property type="match status" value="1"/>
</dbReference>
<dbReference type="InterPro" id="IPR001501">
    <property type="entry name" value="Ni-dep_hyd_lsu"/>
</dbReference>
<dbReference type="GO" id="GO:0008137">
    <property type="term" value="F:NADH dehydrogenase (ubiquinone) activity"/>
    <property type="evidence" value="ECO:0007669"/>
    <property type="project" value="InterPro"/>
</dbReference>
<dbReference type="OrthoDB" id="9801496at2"/>
<feature type="binding site" evidence="5">
    <location>
        <position position="212"/>
    </location>
    <ligand>
        <name>Fe cation</name>
        <dbReference type="ChEBI" id="CHEBI:24875"/>
    </ligand>
</feature>